<evidence type="ECO:0000256" key="7">
    <source>
        <dbReference type="ARBA" id="ARBA00022490"/>
    </source>
</evidence>
<keyword evidence="11" id="KW-0819">tRNA processing</keyword>
<dbReference type="InterPro" id="IPR029026">
    <property type="entry name" value="tRNA_m1G_MTases_N"/>
</dbReference>
<comment type="function">
    <text evidence="1">Specifically methylates guanosine-37 in various tRNAs.</text>
</comment>
<keyword evidence="7" id="KW-0963">Cytoplasm</keyword>
<evidence type="ECO:0000256" key="9">
    <source>
        <dbReference type="ARBA" id="ARBA00022679"/>
    </source>
</evidence>
<sequence>MVDEEISIGDFILTGGEIAAMAVVDAVARLLPGVLKEEDSYNIETFSNGLLEYPQYTRPVEYKEMKVPDVLLSGHHENIEKWRKYQSLKDTYIKRPDLLNVSALTKEEKKMLDQIIEEEK</sequence>
<organism evidence="16">
    <name type="scientific">bioreactor metagenome</name>
    <dbReference type="NCBI Taxonomy" id="1076179"/>
    <lineage>
        <taxon>unclassified sequences</taxon>
        <taxon>metagenomes</taxon>
        <taxon>ecological metagenomes</taxon>
    </lineage>
</organism>
<comment type="caution">
    <text evidence="16">The sequence shown here is derived from an EMBL/GenBank/DDBJ whole genome shotgun (WGS) entry which is preliminary data.</text>
</comment>
<evidence type="ECO:0000256" key="8">
    <source>
        <dbReference type="ARBA" id="ARBA00022603"/>
    </source>
</evidence>
<gene>
    <name evidence="16" type="primary">trmD_38</name>
    <name evidence="16" type="ORF">SDC9_140055</name>
</gene>
<evidence type="ECO:0000256" key="4">
    <source>
        <dbReference type="ARBA" id="ARBA00011738"/>
    </source>
</evidence>
<protein>
    <recommendedName>
        <fullName evidence="6">tRNA (guanine-N(1)-)-methyltransferase</fullName>
        <ecNumber evidence="5">2.1.1.228</ecNumber>
    </recommendedName>
    <alternativeName>
        <fullName evidence="12">M1G-methyltransferase</fullName>
    </alternativeName>
    <alternativeName>
        <fullName evidence="13">tRNA [GM37] methyltransferase</fullName>
    </alternativeName>
</protein>
<dbReference type="InterPro" id="IPR023148">
    <property type="entry name" value="tRNA_m1G_MeTrfase_C_sf"/>
</dbReference>
<comment type="catalytic activity">
    <reaction evidence="14">
        <text>guanosine(37) in tRNA + S-adenosyl-L-methionine = N(1)-methylguanosine(37) in tRNA + S-adenosyl-L-homocysteine + H(+)</text>
        <dbReference type="Rhea" id="RHEA:36899"/>
        <dbReference type="Rhea" id="RHEA-COMP:10145"/>
        <dbReference type="Rhea" id="RHEA-COMP:10147"/>
        <dbReference type="ChEBI" id="CHEBI:15378"/>
        <dbReference type="ChEBI" id="CHEBI:57856"/>
        <dbReference type="ChEBI" id="CHEBI:59789"/>
        <dbReference type="ChEBI" id="CHEBI:73542"/>
        <dbReference type="ChEBI" id="CHEBI:74269"/>
        <dbReference type="EC" id="2.1.1.228"/>
    </reaction>
</comment>
<evidence type="ECO:0000256" key="11">
    <source>
        <dbReference type="ARBA" id="ARBA00022694"/>
    </source>
</evidence>
<keyword evidence="10" id="KW-0949">S-adenosyl-L-methionine</keyword>
<dbReference type="InterPro" id="IPR029028">
    <property type="entry name" value="Alpha/beta_knot_MTases"/>
</dbReference>
<feature type="domain" description="tRNA methyltransferase TRMD/TRM10-type" evidence="15">
    <location>
        <begin position="2"/>
        <end position="100"/>
    </location>
</feature>
<evidence type="ECO:0000256" key="6">
    <source>
        <dbReference type="ARBA" id="ARBA00014679"/>
    </source>
</evidence>
<dbReference type="AlphaFoldDB" id="A0A645DUF6"/>
<evidence type="ECO:0000256" key="1">
    <source>
        <dbReference type="ARBA" id="ARBA00002634"/>
    </source>
</evidence>
<dbReference type="GO" id="GO:0002939">
    <property type="term" value="P:tRNA N1-guanine methylation"/>
    <property type="evidence" value="ECO:0007669"/>
    <property type="project" value="TreeGrafter"/>
</dbReference>
<evidence type="ECO:0000256" key="12">
    <source>
        <dbReference type="ARBA" id="ARBA00029736"/>
    </source>
</evidence>
<dbReference type="SUPFAM" id="SSF75217">
    <property type="entry name" value="alpha/beta knot"/>
    <property type="match status" value="1"/>
</dbReference>
<evidence type="ECO:0000256" key="2">
    <source>
        <dbReference type="ARBA" id="ARBA00004496"/>
    </source>
</evidence>
<evidence type="ECO:0000313" key="16">
    <source>
        <dbReference type="EMBL" id="MPM92919.1"/>
    </source>
</evidence>
<keyword evidence="8 16" id="KW-0489">Methyltransferase</keyword>
<dbReference type="Pfam" id="PF01746">
    <property type="entry name" value="tRNA_m1G_MT"/>
    <property type="match status" value="1"/>
</dbReference>
<dbReference type="GO" id="GO:0052906">
    <property type="term" value="F:tRNA (guanine(37)-N1)-methyltransferase activity"/>
    <property type="evidence" value="ECO:0007669"/>
    <property type="project" value="UniProtKB-EC"/>
</dbReference>
<dbReference type="InterPro" id="IPR002649">
    <property type="entry name" value="tRNA_m1G_MeTrfase_TrmD"/>
</dbReference>
<dbReference type="Gene3D" id="1.10.1270.20">
    <property type="entry name" value="tRNA(m1g37)methyltransferase, domain 2"/>
    <property type="match status" value="1"/>
</dbReference>
<dbReference type="EC" id="2.1.1.228" evidence="5"/>
<dbReference type="InterPro" id="IPR016009">
    <property type="entry name" value="tRNA_MeTrfase_TRMD/TRM10"/>
</dbReference>
<dbReference type="FunFam" id="1.10.1270.20:FF:000001">
    <property type="entry name" value="tRNA (guanine-N(1)-)-methyltransferase"/>
    <property type="match status" value="1"/>
</dbReference>
<reference evidence="16" key="1">
    <citation type="submission" date="2019-08" db="EMBL/GenBank/DDBJ databases">
        <authorList>
            <person name="Kucharzyk K."/>
            <person name="Murdoch R.W."/>
            <person name="Higgins S."/>
            <person name="Loffler F."/>
        </authorList>
    </citation>
    <scope>NUCLEOTIDE SEQUENCE</scope>
</reference>
<accession>A0A645DUF6</accession>
<proteinExistence type="inferred from homology"/>
<comment type="subunit">
    <text evidence="4">Homodimer.</text>
</comment>
<dbReference type="PANTHER" id="PTHR46417:SF1">
    <property type="entry name" value="TRNA (GUANINE-N(1)-)-METHYLTRANSFERASE"/>
    <property type="match status" value="1"/>
</dbReference>
<evidence type="ECO:0000256" key="3">
    <source>
        <dbReference type="ARBA" id="ARBA00007630"/>
    </source>
</evidence>
<evidence type="ECO:0000256" key="13">
    <source>
        <dbReference type="ARBA" id="ARBA00033392"/>
    </source>
</evidence>
<keyword evidence="9 16" id="KW-0808">Transferase</keyword>
<evidence type="ECO:0000256" key="10">
    <source>
        <dbReference type="ARBA" id="ARBA00022691"/>
    </source>
</evidence>
<dbReference type="Gene3D" id="3.40.1280.10">
    <property type="match status" value="1"/>
</dbReference>
<evidence type="ECO:0000256" key="5">
    <source>
        <dbReference type="ARBA" id="ARBA00012807"/>
    </source>
</evidence>
<comment type="subcellular location">
    <subcellularLocation>
        <location evidence="2">Cytoplasm</location>
    </subcellularLocation>
</comment>
<evidence type="ECO:0000259" key="15">
    <source>
        <dbReference type="Pfam" id="PF01746"/>
    </source>
</evidence>
<dbReference type="GO" id="GO:0005829">
    <property type="term" value="C:cytosol"/>
    <property type="evidence" value="ECO:0007669"/>
    <property type="project" value="TreeGrafter"/>
</dbReference>
<dbReference type="EMBL" id="VSSQ01039795">
    <property type="protein sequence ID" value="MPM92919.1"/>
    <property type="molecule type" value="Genomic_DNA"/>
</dbReference>
<name>A0A645DUF6_9ZZZZ</name>
<dbReference type="PANTHER" id="PTHR46417">
    <property type="entry name" value="TRNA (GUANINE-N(1)-)-METHYLTRANSFERASE"/>
    <property type="match status" value="1"/>
</dbReference>
<comment type="similarity">
    <text evidence="3">Belongs to the RNA methyltransferase TrmD family.</text>
</comment>
<evidence type="ECO:0000256" key="14">
    <source>
        <dbReference type="ARBA" id="ARBA00047783"/>
    </source>
</evidence>